<proteinExistence type="inferred from homology"/>
<evidence type="ECO:0000313" key="8">
    <source>
        <dbReference type="Proteomes" id="UP000772181"/>
    </source>
</evidence>
<evidence type="ECO:0000313" key="7">
    <source>
        <dbReference type="EMBL" id="MBI4595666.1"/>
    </source>
</evidence>
<comment type="caution">
    <text evidence="7">The sequence shown here is derived from an EMBL/GenBank/DDBJ whole genome shotgun (WGS) entry which is preliminary data.</text>
</comment>
<accession>A0A933LQT9</accession>
<dbReference type="Gene3D" id="1.10.600.10">
    <property type="entry name" value="Farnesyl Diphosphate Synthase"/>
    <property type="match status" value="1"/>
</dbReference>
<evidence type="ECO:0000256" key="5">
    <source>
        <dbReference type="ARBA" id="ARBA00022842"/>
    </source>
</evidence>
<dbReference type="InterPro" id="IPR008949">
    <property type="entry name" value="Isoprenoid_synthase_dom_sf"/>
</dbReference>
<dbReference type="GO" id="GO:0046872">
    <property type="term" value="F:metal ion binding"/>
    <property type="evidence" value="ECO:0007669"/>
    <property type="project" value="UniProtKB-KW"/>
</dbReference>
<dbReference type="CDD" id="cd00685">
    <property type="entry name" value="Trans_IPPS_HT"/>
    <property type="match status" value="1"/>
</dbReference>
<dbReference type="GO" id="GO:0004659">
    <property type="term" value="F:prenyltransferase activity"/>
    <property type="evidence" value="ECO:0007669"/>
    <property type="project" value="InterPro"/>
</dbReference>
<dbReference type="PROSITE" id="PS00723">
    <property type="entry name" value="POLYPRENYL_SYNTHASE_1"/>
    <property type="match status" value="1"/>
</dbReference>
<keyword evidence="5" id="KW-0460">Magnesium</keyword>
<evidence type="ECO:0000256" key="4">
    <source>
        <dbReference type="ARBA" id="ARBA00022723"/>
    </source>
</evidence>
<comment type="cofactor">
    <cofactor evidence="1">
        <name>Mg(2+)</name>
        <dbReference type="ChEBI" id="CHEBI:18420"/>
    </cofactor>
</comment>
<organism evidence="7 8">
    <name type="scientific">Tectimicrobiota bacterium</name>
    <dbReference type="NCBI Taxonomy" id="2528274"/>
    <lineage>
        <taxon>Bacteria</taxon>
        <taxon>Pseudomonadati</taxon>
        <taxon>Nitrospinota/Tectimicrobiota group</taxon>
        <taxon>Candidatus Tectimicrobiota</taxon>
    </lineage>
</organism>
<dbReference type="Pfam" id="PF00348">
    <property type="entry name" value="polyprenyl_synt"/>
    <property type="match status" value="1"/>
</dbReference>
<dbReference type="SUPFAM" id="SSF48576">
    <property type="entry name" value="Terpenoid synthases"/>
    <property type="match status" value="1"/>
</dbReference>
<dbReference type="InterPro" id="IPR033749">
    <property type="entry name" value="Polyprenyl_synt_CS"/>
</dbReference>
<dbReference type="AlphaFoldDB" id="A0A933LQT9"/>
<reference evidence="7" key="1">
    <citation type="submission" date="2020-07" db="EMBL/GenBank/DDBJ databases">
        <title>Huge and variable diversity of episymbiotic CPR bacteria and DPANN archaea in groundwater ecosystems.</title>
        <authorList>
            <person name="He C.Y."/>
            <person name="Keren R."/>
            <person name="Whittaker M."/>
            <person name="Farag I.F."/>
            <person name="Doudna J."/>
            <person name="Cate J.H.D."/>
            <person name="Banfield J.F."/>
        </authorList>
    </citation>
    <scope>NUCLEOTIDE SEQUENCE</scope>
    <source>
        <strain evidence="7">NC_groundwater_1482_Ag_S-0.65um_47_24</strain>
    </source>
</reference>
<comment type="similarity">
    <text evidence="2 6">Belongs to the FPP/GGPP synthase family.</text>
</comment>
<dbReference type="GO" id="GO:0008299">
    <property type="term" value="P:isoprenoid biosynthetic process"/>
    <property type="evidence" value="ECO:0007669"/>
    <property type="project" value="InterPro"/>
</dbReference>
<keyword evidence="3 6" id="KW-0808">Transferase</keyword>
<dbReference type="EMBL" id="JACQWF010000217">
    <property type="protein sequence ID" value="MBI4595666.1"/>
    <property type="molecule type" value="Genomic_DNA"/>
</dbReference>
<dbReference type="Proteomes" id="UP000772181">
    <property type="component" value="Unassembled WGS sequence"/>
</dbReference>
<evidence type="ECO:0000256" key="3">
    <source>
        <dbReference type="ARBA" id="ARBA00022679"/>
    </source>
</evidence>
<evidence type="ECO:0000256" key="2">
    <source>
        <dbReference type="ARBA" id="ARBA00006706"/>
    </source>
</evidence>
<protein>
    <submittedName>
        <fullName evidence="7">Polyprenyl synthetase family protein</fullName>
    </submittedName>
</protein>
<name>A0A933LQT9_UNCTE</name>
<sequence length="324" mass="35992">MNFEGIITLIKGDLEKVEHKIQDNFISDIKLIPVVGNHLFGGGGKRIRPILVLLSSKLCGYEGERSILHSCVVEFIHTATLLHDDVVDGAEKRRGIPSANYVWGNQASVLVGDFLLARSFLMMSLDGSLPAMRVWSQASLCMAEGEVAQLINIRNLALSEDEYFHVIEKKTAALISACCQVGAILGEMSSPMEEALTKFGYYVGMAFQLVDDALDYVAEEEKLGKAIGKDLREGNITLPLIYLLKKATEKERSEIITASKSKDITDDQVQHILNLMNNYETISYTLSRARNFANKAKKELAHFNDSIYLDALLGVADYIVEREI</sequence>
<dbReference type="PANTHER" id="PTHR12001:SF69">
    <property type="entry name" value="ALL TRANS-POLYPRENYL-DIPHOSPHATE SYNTHASE PDSS1"/>
    <property type="match status" value="1"/>
</dbReference>
<dbReference type="PANTHER" id="PTHR12001">
    <property type="entry name" value="GERANYLGERANYL PYROPHOSPHATE SYNTHASE"/>
    <property type="match status" value="1"/>
</dbReference>
<evidence type="ECO:0000256" key="1">
    <source>
        <dbReference type="ARBA" id="ARBA00001946"/>
    </source>
</evidence>
<gene>
    <name evidence="7" type="ORF">HY730_04715</name>
</gene>
<evidence type="ECO:0000256" key="6">
    <source>
        <dbReference type="RuleBase" id="RU004466"/>
    </source>
</evidence>
<keyword evidence="4" id="KW-0479">Metal-binding</keyword>
<dbReference type="InterPro" id="IPR000092">
    <property type="entry name" value="Polyprenyl_synt"/>
</dbReference>
<dbReference type="SFLD" id="SFLDS00005">
    <property type="entry name" value="Isoprenoid_Synthase_Type_I"/>
    <property type="match status" value="1"/>
</dbReference>